<dbReference type="GO" id="GO:0016301">
    <property type="term" value="F:kinase activity"/>
    <property type="evidence" value="ECO:0007669"/>
    <property type="project" value="UniProtKB-KW"/>
</dbReference>
<dbReference type="SUPFAM" id="SSF56112">
    <property type="entry name" value="Protein kinase-like (PK-like)"/>
    <property type="match status" value="1"/>
</dbReference>
<dbReference type="AlphaFoldDB" id="A0A4D6LQN9"/>
<dbReference type="Proteomes" id="UP000501690">
    <property type="component" value="Linkage Group LG4"/>
</dbReference>
<dbReference type="Gene3D" id="1.10.510.10">
    <property type="entry name" value="Transferase(Phosphotransferase) domain 1"/>
    <property type="match status" value="1"/>
</dbReference>
<evidence type="ECO:0000256" key="2">
    <source>
        <dbReference type="SAM" id="MobiDB-lite"/>
    </source>
</evidence>
<dbReference type="Gene3D" id="3.30.200.20">
    <property type="entry name" value="Phosphorylase Kinase, domain 1"/>
    <property type="match status" value="1"/>
</dbReference>
<feature type="binding site" evidence="1">
    <location>
        <position position="136"/>
    </location>
    <ligand>
        <name>ATP</name>
        <dbReference type="ChEBI" id="CHEBI:30616"/>
    </ligand>
</feature>
<evidence type="ECO:0000313" key="3">
    <source>
        <dbReference type="EMBL" id="QCD91202.1"/>
    </source>
</evidence>
<dbReference type="PROSITE" id="PS00107">
    <property type="entry name" value="PROTEIN_KINASE_ATP"/>
    <property type="match status" value="1"/>
</dbReference>
<keyword evidence="3" id="KW-0808">Transferase</keyword>
<evidence type="ECO:0000313" key="4">
    <source>
        <dbReference type="Proteomes" id="UP000501690"/>
    </source>
</evidence>
<proteinExistence type="predicted"/>
<protein>
    <submittedName>
        <fullName evidence="3">Protein kinase</fullName>
    </submittedName>
</protein>
<feature type="compositionally biased region" description="Low complexity" evidence="2">
    <location>
        <begin position="49"/>
        <end position="70"/>
    </location>
</feature>
<organism evidence="3 4">
    <name type="scientific">Vigna unguiculata</name>
    <name type="common">Cowpea</name>
    <dbReference type="NCBI Taxonomy" id="3917"/>
    <lineage>
        <taxon>Eukaryota</taxon>
        <taxon>Viridiplantae</taxon>
        <taxon>Streptophyta</taxon>
        <taxon>Embryophyta</taxon>
        <taxon>Tracheophyta</taxon>
        <taxon>Spermatophyta</taxon>
        <taxon>Magnoliopsida</taxon>
        <taxon>eudicotyledons</taxon>
        <taxon>Gunneridae</taxon>
        <taxon>Pentapetalae</taxon>
        <taxon>rosids</taxon>
        <taxon>fabids</taxon>
        <taxon>Fabales</taxon>
        <taxon>Fabaceae</taxon>
        <taxon>Papilionoideae</taxon>
        <taxon>50 kb inversion clade</taxon>
        <taxon>NPAAA clade</taxon>
        <taxon>indigoferoid/millettioid clade</taxon>
        <taxon>Phaseoleae</taxon>
        <taxon>Vigna</taxon>
    </lineage>
</organism>
<name>A0A4D6LQN9_VIGUN</name>
<feature type="region of interest" description="Disordered" evidence="2">
    <location>
        <begin position="1"/>
        <end position="70"/>
    </location>
</feature>
<evidence type="ECO:0000256" key="1">
    <source>
        <dbReference type="PROSITE-ProRule" id="PRU10141"/>
    </source>
</evidence>
<keyword evidence="4" id="KW-1185">Reference proteome</keyword>
<keyword evidence="3" id="KW-0418">Kinase</keyword>
<dbReference type="InterPro" id="IPR017441">
    <property type="entry name" value="Protein_kinase_ATP_BS"/>
</dbReference>
<keyword evidence="1" id="KW-0547">Nucleotide-binding</keyword>
<keyword evidence="1" id="KW-0067">ATP-binding</keyword>
<gene>
    <name evidence="3" type="ORF">DEO72_LG4g2166</name>
</gene>
<dbReference type="GO" id="GO:0005524">
    <property type="term" value="F:ATP binding"/>
    <property type="evidence" value="ECO:0007669"/>
    <property type="project" value="UniProtKB-UniRule"/>
</dbReference>
<dbReference type="PANTHER" id="PTHR45621">
    <property type="entry name" value="OS01G0588500 PROTEIN-RELATED"/>
    <property type="match status" value="1"/>
</dbReference>
<dbReference type="InterPro" id="IPR011009">
    <property type="entry name" value="Kinase-like_dom_sf"/>
</dbReference>
<reference evidence="3 4" key="1">
    <citation type="submission" date="2019-04" db="EMBL/GenBank/DDBJ databases">
        <title>An improved genome assembly and genetic linkage map for asparagus bean, Vigna unguiculata ssp. sesquipedialis.</title>
        <authorList>
            <person name="Xia Q."/>
            <person name="Zhang R."/>
            <person name="Dong Y."/>
        </authorList>
    </citation>
    <scope>NUCLEOTIDE SEQUENCE [LARGE SCALE GENOMIC DNA]</scope>
    <source>
        <tissue evidence="3">Leaf</tissue>
    </source>
</reference>
<sequence>MGVCFSSPAGHRSLNSTFPQGSARGSRDLTVSTGSVEGKREVEVEVSEESGVVGSSSDSNSNGNNNKSDGSIVFRSLEMRKLKEFSFAELKAATRSFKSDALLGEGGFGKVYKGWLHEKTLTPTKAGSGIMVAIKKLNPESMQGLQEWQEFNAKISDFGLAKLGPPAGDSHVTTRIIGTYGYAAPEYIATVALGKGNFLFCERIARLDACTNSYEILRKEEHYFSEYF</sequence>
<dbReference type="EMBL" id="CP039348">
    <property type="protein sequence ID" value="QCD91202.1"/>
    <property type="molecule type" value="Genomic_DNA"/>
</dbReference>
<accession>A0A4D6LQN9</accession>
<dbReference type="InterPro" id="IPR050823">
    <property type="entry name" value="Plant_Ser_Thr_Prot_Kinase"/>
</dbReference>